<dbReference type="STRING" id="1802158.A2827_00210"/>
<keyword evidence="6 8" id="KW-1133">Transmembrane helix</keyword>
<feature type="transmembrane region" description="Helical" evidence="8">
    <location>
        <begin position="60"/>
        <end position="81"/>
    </location>
</feature>
<comment type="caution">
    <text evidence="10">The sequence shown here is derived from an EMBL/GenBank/DDBJ whole genome shotgun (WGS) entry which is preliminary data.</text>
</comment>
<evidence type="ECO:0000256" key="6">
    <source>
        <dbReference type="ARBA" id="ARBA00022989"/>
    </source>
</evidence>
<feature type="transmembrane region" description="Helical" evidence="8">
    <location>
        <begin position="242"/>
        <end position="270"/>
    </location>
</feature>
<dbReference type="EMBL" id="MHOD01000024">
    <property type="protein sequence ID" value="OGZ57703.1"/>
    <property type="molecule type" value="Genomic_DNA"/>
</dbReference>
<dbReference type="GO" id="GO:0009252">
    <property type="term" value="P:peptidoglycan biosynthetic process"/>
    <property type="evidence" value="ECO:0007669"/>
    <property type="project" value="UniProtKB-UniRule"/>
</dbReference>
<keyword evidence="3 8" id="KW-0812">Transmembrane</keyword>
<dbReference type="GO" id="GO:0008360">
    <property type="term" value="P:regulation of cell shape"/>
    <property type="evidence" value="ECO:0007669"/>
    <property type="project" value="UniProtKB-UniRule"/>
</dbReference>
<feature type="transmembrane region" description="Helical" evidence="8">
    <location>
        <begin position="354"/>
        <end position="375"/>
    </location>
</feature>
<dbReference type="HAMAP" id="MF_02078">
    <property type="entry name" value="MurJ_MviN"/>
    <property type="match status" value="1"/>
</dbReference>
<organism evidence="10 11">
    <name type="scientific">Candidatus Spechtbacteria bacterium RIFCSPHIGHO2_01_FULL_43_30</name>
    <dbReference type="NCBI Taxonomy" id="1802158"/>
    <lineage>
        <taxon>Bacteria</taxon>
        <taxon>Candidatus Spechtiibacteriota</taxon>
    </lineage>
</organism>
<dbReference type="PIRSF" id="PIRSF002869">
    <property type="entry name" value="MviN"/>
    <property type="match status" value="1"/>
</dbReference>
<dbReference type="InterPro" id="IPR004268">
    <property type="entry name" value="MurJ"/>
</dbReference>
<proteinExistence type="inferred from homology"/>
<keyword evidence="2 8" id="KW-1003">Cell membrane</keyword>
<keyword evidence="8 9" id="KW-0813">Transport</keyword>
<dbReference type="InterPro" id="IPR051050">
    <property type="entry name" value="Lipid_II_flippase_MurJ/MviN"/>
</dbReference>
<dbReference type="UniPathway" id="UPA00219"/>
<evidence type="ECO:0000313" key="10">
    <source>
        <dbReference type="EMBL" id="OGZ57703.1"/>
    </source>
</evidence>
<sequence>MLSRILNIRFNSIASAAFFLAGAALASRVLGLVRDRILAGMFGAGDELDIYFAAFRIPDLVYNIVIAGAVSSAFIPVFMAVHSKNKNEAWNLASNFLNVSMLALVLIASILVVAAPLIVPFLAPGFNAEKTELTVVSTRIMFLSPIFLGLSAIFSGILHSFRRFMAYSLGPIFYNAGIIFGAVFFVDYFGVHGLALGVAFGALLHFAIQVPPVFLSGFSWRRTLNLKDDNLRKIFTLLVPRAIGLGAFQINLLVITAIASTLAVGSISVFNLANNLQYIPIGIVGISFATAAFPALSESASSNDRKRFIKQLGSVIRMVFFMVLPLSVIIFILRAHIVRIALGSGEFGWVDTRLTAAALGLFCVGIFAHSLVPVLSRAFYAKQDTKTPVVINIAGMAVNVALSFLFVFWAFDLVWFSDMVKNFMDLYDVSNVRLLGLPLAFSVAGIADFTLLFYVISRKCENNAFVSSVYYSVFKISLSSIASGVACYGALFLIEPFVDTNTFWGLFMQAAFASVCGAVVYLAGMFFMKSQELYSFLDIAKKRLRV</sequence>
<feature type="transmembrane region" description="Helical" evidence="8">
    <location>
        <begin position="468"/>
        <end position="494"/>
    </location>
</feature>
<dbReference type="NCBIfam" id="TIGR01695">
    <property type="entry name" value="murJ_mviN"/>
    <property type="match status" value="1"/>
</dbReference>
<dbReference type="GO" id="GO:0005886">
    <property type="term" value="C:plasma membrane"/>
    <property type="evidence" value="ECO:0007669"/>
    <property type="project" value="UniProtKB-SubCell"/>
</dbReference>
<dbReference type="PANTHER" id="PTHR47019">
    <property type="entry name" value="LIPID II FLIPPASE MURJ"/>
    <property type="match status" value="1"/>
</dbReference>
<feature type="transmembrane region" description="Helical" evidence="8">
    <location>
        <begin position="276"/>
        <end position="297"/>
    </location>
</feature>
<evidence type="ECO:0000256" key="5">
    <source>
        <dbReference type="ARBA" id="ARBA00022984"/>
    </source>
</evidence>
<dbReference type="GO" id="GO:0015648">
    <property type="term" value="F:lipid-linked peptidoglycan transporter activity"/>
    <property type="evidence" value="ECO:0007669"/>
    <property type="project" value="UniProtKB-UniRule"/>
</dbReference>
<comment type="function">
    <text evidence="8 9">Involved in peptidoglycan biosynthesis. Transports lipid-linked peptidoglycan precursors from the inner to the outer leaflet of the cytoplasmic membrane.</text>
</comment>
<accession>A0A1G2H5G2</accession>
<evidence type="ECO:0000256" key="3">
    <source>
        <dbReference type="ARBA" id="ARBA00022692"/>
    </source>
</evidence>
<evidence type="ECO:0000256" key="7">
    <source>
        <dbReference type="ARBA" id="ARBA00023136"/>
    </source>
</evidence>
<comment type="pathway">
    <text evidence="8">Cell wall biogenesis; peptidoglycan biosynthesis.</text>
</comment>
<dbReference type="Proteomes" id="UP000177932">
    <property type="component" value="Unassembled WGS sequence"/>
</dbReference>
<evidence type="ECO:0000256" key="9">
    <source>
        <dbReference type="PIRNR" id="PIRNR002869"/>
    </source>
</evidence>
<evidence type="ECO:0000256" key="4">
    <source>
        <dbReference type="ARBA" id="ARBA00022960"/>
    </source>
</evidence>
<feature type="transmembrane region" description="Helical" evidence="8">
    <location>
        <begin position="173"/>
        <end position="191"/>
    </location>
</feature>
<feature type="transmembrane region" description="Helical" evidence="8">
    <location>
        <begin position="318"/>
        <end position="342"/>
    </location>
</feature>
<comment type="similarity">
    <text evidence="8 9">Belongs to the MurJ/MviN family.</text>
</comment>
<feature type="transmembrane region" description="Helical" evidence="8">
    <location>
        <begin position="197"/>
        <end position="221"/>
    </location>
</feature>
<keyword evidence="4 8" id="KW-0133">Cell shape</keyword>
<dbReference type="GO" id="GO:0071555">
    <property type="term" value="P:cell wall organization"/>
    <property type="evidence" value="ECO:0007669"/>
    <property type="project" value="UniProtKB-UniRule"/>
</dbReference>
<feature type="transmembrane region" description="Helical" evidence="8">
    <location>
        <begin position="102"/>
        <end position="122"/>
    </location>
</feature>
<feature type="transmembrane region" description="Helical" evidence="8">
    <location>
        <begin position="431"/>
        <end position="456"/>
    </location>
</feature>
<dbReference type="PANTHER" id="PTHR47019:SF1">
    <property type="entry name" value="LIPID II FLIPPASE MURJ"/>
    <property type="match status" value="1"/>
</dbReference>
<feature type="transmembrane region" description="Helical" evidence="8">
    <location>
        <begin position="142"/>
        <end position="161"/>
    </location>
</feature>
<evidence type="ECO:0000256" key="2">
    <source>
        <dbReference type="ARBA" id="ARBA00022475"/>
    </source>
</evidence>
<dbReference type="AlphaFoldDB" id="A0A1G2H5G2"/>
<comment type="subcellular location">
    <subcellularLocation>
        <location evidence="1 8">Cell membrane</location>
        <topology evidence="1 8">Multi-pass membrane protein</topology>
    </subcellularLocation>
</comment>
<feature type="transmembrane region" description="Helical" evidence="8">
    <location>
        <begin position="506"/>
        <end position="527"/>
    </location>
</feature>
<dbReference type="CDD" id="cd13123">
    <property type="entry name" value="MATE_MurJ_like"/>
    <property type="match status" value="1"/>
</dbReference>
<protein>
    <recommendedName>
        <fullName evidence="8">Probable lipid II flippase MurJ</fullName>
    </recommendedName>
</protein>
<evidence type="ECO:0000256" key="8">
    <source>
        <dbReference type="HAMAP-Rule" id="MF_02078"/>
    </source>
</evidence>
<gene>
    <name evidence="8" type="primary">murJ</name>
    <name evidence="10" type="ORF">A2827_00210</name>
</gene>
<dbReference type="PRINTS" id="PR01806">
    <property type="entry name" value="VIRFACTRMVIN"/>
</dbReference>
<evidence type="ECO:0000256" key="1">
    <source>
        <dbReference type="ARBA" id="ARBA00004651"/>
    </source>
</evidence>
<feature type="transmembrane region" description="Helical" evidence="8">
    <location>
        <begin position="387"/>
        <end position="411"/>
    </location>
</feature>
<dbReference type="GO" id="GO:0034204">
    <property type="term" value="P:lipid translocation"/>
    <property type="evidence" value="ECO:0007669"/>
    <property type="project" value="TreeGrafter"/>
</dbReference>
<keyword evidence="8 9" id="KW-0961">Cell wall biogenesis/degradation</keyword>
<dbReference type="Pfam" id="PF03023">
    <property type="entry name" value="MurJ"/>
    <property type="match status" value="1"/>
</dbReference>
<evidence type="ECO:0000313" key="11">
    <source>
        <dbReference type="Proteomes" id="UP000177932"/>
    </source>
</evidence>
<keyword evidence="5 8" id="KW-0573">Peptidoglycan synthesis</keyword>
<name>A0A1G2H5G2_9BACT</name>
<reference evidence="10 11" key="1">
    <citation type="journal article" date="2016" name="Nat. Commun.">
        <title>Thousands of microbial genomes shed light on interconnected biogeochemical processes in an aquifer system.</title>
        <authorList>
            <person name="Anantharaman K."/>
            <person name="Brown C.T."/>
            <person name="Hug L.A."/>
            <person name="Sharon I."/>
            <person name="Castelle C.J."/>
            <person name="Probst A.J."/>
            <person name="Thomas B.C."/>
            <person name="Singh A."/>
            <person name="Wilkins M.J."/>
            <person name="Karaoz U."/>
            <person name="Brodie E.L."/>
            <person name="Williams K.H."/>
            <person name="Hubbard S.S."/>
            <person name="Banfield J.F."/>
        </authorList>
    </citation>
    <scope>NUCLEOTIDE SEQUENCE [LARGE SCALE GENOMIC DNA]</scope>
</reference>
<keyword evidence="7 8" id="KW-0472">Membrane</keyword>